<dbReference type="Gene3D" id="1.10.287.470">
    <property type="entry name" value="Helix hairpin bin"/>
    <property type="match status" value="1"/>
</dbReference>
<name>A0ABP7NZ16_9GAMM</name>
<keyword evidence="5" id="KW-0812">Transmembrane</keyword>
<evidence type="ECO:0000256" key="4">
    <source>
        <dbReference type="SAM" id="Coils"/>
    </source>
</evidence>
<sequence>MKYLSPARGWIPVVLIVTMILTVLYRYSPEADEQPLLKQVPEFSTVVVEPQDLRLDLHSQGIAAASRQVSLSVETGGRVISVAAEFESGRWVEAGTPLLQLDPEPFSLEIAQQKHQLDAAKLHLEEVRATAVVARRLAASKANDFALRKPQLAEAESRVRSARSALRIAERRLEQATLTAPFSGRLADISLAQGQYLRAGEALGTLFSADEMVVRLPIQDEGLQLLSLPLQLQAVPLKIPVRLSGSFGGRQLTWDGTITRREGGLNANRMTWLIAEVKLDGDDAPLEPGVYVDVLISGRHIEDLVALPRSALVGDSHVWVIGSEQVLTRRAVEWLHRDEQHVYVTKGLNVGEQVVRRGHSHLLDGTPARSVPEEALVEADDALTARAEASL</sequence>
<dbReference type="Pfam" id="PF25917">
    <property type="entry name" value="BSH_RND"/>
    <property type="match status" value="1"/>
</dbReference>
<dbReference type="Gene3D" id="2.40.30.170">
    <property type="match status" value="1"/>
</dbReference>
<feature type="domain" description="Multidrug resistance protein MdtA-like barrel-sandwich hybrid" evidence="6">
    <location>
        <begin position="72"/>
        <end position="204"/>
    </location>
</feature>
<dbReference type="EMBL" id="BAABBO010000007">
    <property type="protein sequence ID" value="GAA3956888.1"/>
    <property type="molecule type" value="Genomic_DNA"/>
</dbReference>
<dbReference type="InterPro" id="IPR058625">
    <property type="entry name" value="MdtA-like_BSH"/>
</dbReference>
<protein>
    <submittedName>
        <fullName evidence="8">Efflux RND transporter periplasmic adaptor subunit</fullName>
    </submittedName>
</protein>
<dbReference type="Gene3D" id="2.40.50.100">
    <property type="match status" value="1"/>
</dbReference>
<dbReference type="PANTHER" id="PTHR30469">
    <property type="entry name" value="MULTIDRUG RESISTANCE PROTEIN MDTA"/>
    <property type="match status" value="1"/>
</dbReference>
<reference evidence="9" key="1">
    <citation type="journal article" date="2019" name="Int. J. Syst. Evol. Microbiol.">
        <title>The Global Catalogue of Microorganisms (GCM) 10K type strain sequencing project: providing services to taxonomists for standard genome sequencing and annotation.</title>
        <authorList>
            <consortium name="The Broad Institute Genomics Platform"/>
            <consortium name="The Broad Institute Genome Sequencing Center for Infectious Disease"/>
            <person name="Wu L."/>
            <person name="Ma J."/>
        </authorList>
    </citation>
    <scope>NUCLEOTIDE SEQUENCE [LARGE SCALE GENOMIC DNA]</scope>
    <source>
        <strain evidence="9">JCM 17555</strain>
    </source>
</reference>
<evidence type="ECO:0000313" key="9">
    <source>
        <dbReference type="Proteomes" id="UP001501337"/>
    </source>
</evidence>
<dbReference type="SUPFAM" id="SSF111369">
    <property type="entry name" value="HlyD-like secretion proteins"/>
    <property type="match status" value="1"/>
</dbReference>
<gene>
    <name evidence="8" type="ORF">GCM10022278_14310</name>
</gene>
<dbReference type="InterPro" id="IPR058627">
    <property type="entry name" value="MdtA-like_C"/>
</dbReference>
<feature type="coiled-coil region" evidence="4">
    <location>
        <begin position="110"/>
        <end position="179"/>
    </location>
</feature>
<evidence type="ECO:0000259" key="6">
    <source>
        <dbReference type="Pfam" id="PF25917"/>
    </source>
</evidence>
<proteinExistence type="inferred from homology"/>
<keyword evidence="4" id="KW-0175">Coiled coil</keyword>
<dbReference type="Proteomes" id="UP001501337">
    <property type="component" value="Unassembled WGS sequence"/>
</dbReference>
<keyword evidence="9" id="KW-1185">Reference proteome</keyword>
<evidence type="ECO:0000256" key="2">
    <source>
        <dbReference type="ARBA" id="ARBA00009477"/>
    </source>
</evidence>
<evidence type="ECO:0000256" key="3">
    <source>
        <dbReference type="ARBA" id="ARBA00022448"/>
    </source>
</evidence>
<keyword evidence="3" id="KW-0813">Transport</keyword>
<keyword evidence="5" id="KW-1133">Transmembrane helix</keyword>
<keyword evidence="5" id="KW-0472">Membrane</keyword>
<evidence type="ECO:0000256" key="5">
    <source>
        <dbReference type="SAM" id="Phobius"/>
    </source>
</evidence>
<evidence type="ECO:0000259" key="7">
    <source>
        <dbReference type="Pfam" id="PF25967"/>
    </source>
</evidence>
<feature type="domain" description="Multidrug resistance protein MdtA-like C-terminal permuted SH3" evidence="7">
    <location>
        <begin position="314"/>
        <end position="355"/>
    </location>
</feature>
<evidence type="ECO:0000313" key="8">
    <source>
        <dbReference type="EMBL" id="GAA3956888.1"/>
    </source>
</evidence>
<dbReference type="Gene3D" id="2.40.420.20">
    <property type="match status" value="1"/>
</dbReference>
<comment type="caution">
    <text evidence="8">The sequence shown here is derived from an EMBL/GenBank/DDBJ whole genome shotgun (WGS) entry which is preliminary data.</text>
</comment>
<organism evidence="8 9">
    <name type="scientific">Allohahella marinimesophila</name>
    <dbReference type="NCBI Taxonomy" id="1054972"/>
    <lineage>
        <taxon>Bacteria</taxon>
        <taxon>Pseudomonadati</taxon>
        <taxon>Pseudomonadota</taxon>
        <taxon>Gammaproteobacteria</taxon>
        <taxon>Oceanospirillales</taxon>
        <taxon>Hahellaceae</taxon>
        <taxon>Allohahella</taxon>
    </lineage>
</organism>
<evidence type="ECO:0000256" key="1">
    <source>
        <dbReference type="ARBA" id="ARBA00004196"/>
    </source>
</evidence>
<comment type="subcellular location">
    <subcellularLocation>
        <location evidence="1">Cell envelope</location>
    </subcellularLocation>
</comment>
<dbReference type="PANTHER" id="PTHR30469:SF12">
    <property type="entry name" value="MULTIDRUG RESISTANCE PROTEIN MDTA"/>
    <property type="match status" value="1"/>
</dbReference>
<dbReference type="InterPro" id="IPR006143">
    <property type="entry name" value="RND_pump_MFP"/>
</dbReference>
<feature type="transmembrane region" description="Helical" evidence="5">
    <location>
        <begin position="7"/>
        <end position="27"/>
    </location>
</feature>
<dbReference type="Pfam" id="PF25967">
    <property type="entry name" value="RND-MFP_C"/>
    <property type="match status" value="1"/>
</dbReference>
<comment type="similarity">
    <text evidence="2">Belongs to the membrane fusion protein (MFP) (TC 8.A.1) family.</text>
</comment>
<accession>A0ABP7NZ16</accession>
<dbReference type="NCBIfam" id="TIGR01730">
    <property type="entry name" value="RND_mfp"/>
    <property type="match status" value="1"/>
</dbReference>